<dbReference type="RefSeq" id="WP_203711439.1">
    <property type="nucleotide sequence ID" value="NZ_BONE01000008.1"/>
</dbReference>
<dbReference type="Gene3D" id="1.10.357.10">
    <property type="entry name" value="Tetracycline Repressor, domain 2"/>
    <property type="match status" value="1"/>
</dbReference>
<evidence type="ECO:0000313" key="4">
    <source>
        <dbReference type="EMBL" id="GIF71978.1"/>
    </source>
</evidence>
<sequence>MTAPRNRADVRASLELALAKAVAEKGYAATTIADIVTNARVSKRTFYEHFADKEECLLALYGDACTQIMTVLRGAAKPRESWPDQVRAVTDAYLATLDSMLPVNRAVVVEMQAAGVRAYRMRQSMQREFAQTLVDIVDDARAANPHVGPLTATMALALVGGITELMLDVVGPSGEPGGSFAGLREPVVALFTAVVPEKTT</sequence>
<keyword evidence="5" id="KW-1185">Reference proteome</keyword>
<reference evidence="4 5" key="1">
    <citation type="submission" date="2021-01" db="EMBL/GenBank/DDBJ databases">
        <title>Whole genome shotgun sequence of Asanoa siamensis NBRC 107932.</title>
        <authorList>
            <person name="Komaki H."/>
            <person name="Tamura T."/>
        </authorList>
    </citation>
    <scope>NUCLEOTIDE SEQUENCE [LARGE SCALE GENOMIC DNA]</scope>
    <source>
        <strain evidence="4 5">NBRC 107932</strain>
    </source>
</reference>
<dbReference type="EMBL" id="BONE01000008">
    <property type="protein sequence ID" value="GIF71978.1"/>
    <property type="molecule type" value="Genomic_DNA"/>
</dbReference>
<feature type="DNA-binding region" description="H-T-H motif" evidence="2">
    <location>
        <begin position="31"/>
        <end position="50"/>
    </location>
</feature>
<dbReference type="PROSITE" id="PS50977">
    <property type="entry name" value="HTH_TETR_2"/>
    <property type="match status" value="1"/>
</dbReference>
<feature type="domain" description="HTH tetR-type" evidence="3">
    <location>
        <begin position="8"/>
        <end position="68"/>
    </location>
</feature>
<accession>A0ABQ4CLX2</accession>
<dbReference type="InterPro" id="IPR009057">
    <property type="entry name" value="Homeodomain-like_sf"/>
</dbReference>
<dbReference type="Pfam" id="PF00440">
    <property type="entry name" value="TetR_N"/>
    <property type="match status" value="1"/>
</dbReference>
<dbReference type="Proteomes" id="UP000604117">
    <property type="component" value="Unassembled WGS sequence"/>
</dbReference>
<evidence type="ECO:0000259" key="3">
    <source>
        <dbReference type="PROSITE" id="PS50977"/>
    </source>
</evidence>
<gene>
    <name evidence="4" type="ORF">Asi02nite_14960</name>
</gene>
<dbReference type="PANTHER" id="PTHR43479">
    <property type="entry name" value="ACREF/ENVCD OPERON REPRESSOR-RELATED"/>
    <property type="match status" value="1"/>
</dbReference>
<organism evidence="4 5">
    <name type="scientific">Asanoa siamensis</name>
    <dbReference type="NCBI Taxonomy" id="926357"/>
    <lineage>
        <taxon>Bacteria</taxon>
        <taxon>Bacillati</taxon>
        <taxon>Actinomycetota</taxon>
        <taxon>Actinomycetes</taxon>
        <taxon>Micromonosporales</taxon>
        <taxon>Micromonosporaceae</taxon>
        <taxon>Asanoa</taxon>
    </lineage>
</organism>
<comment type="caution">
    <text evidence="4">The sequence shown here is derived from an EMBL/GenBank/DDBJ whole genome shotgun (WGS) entry which is preliminary data.</text>
</comment>
<dbReference type="PANTHER" id="PTHR43479:SF11">
    <property type="entry name" value="ACREF_ENVCD OPERON REPRESSOR-RELATED"/>
    <property type="match status" value="1"/>
</dbReference>
<dbReference type="InterPro" id="IPR050624">
    <property type="entry name" value="HTH-type_Tx_Regulator"/>
</dbReference>
<evidence type="ECO:0000313" key="5">
    <source>
        <dbReference type="Proteomes" id="UP000604117"/>
    </source>
</evidence>
<keyword evidence="1 2" id="KW-0238">DNA-binding</keyword>
<proteinExistence type="predicted"/>
<protein>
    <submittedName>
        <fullName evidence="4">TetR family transcriptional regulator</fullName>
    </submittedName>
</protein>
<dbReference type="PROSITE" id="PS01081">
    <property type="entry name" value="HTH_TETR_1"/>
    <property type="match status" value="1"/>
</dbReference>
<dbReference type="InterPro" id="IPR001647">
    <property type="entry name" value="HTH_TetR"/>
</dbReference>
<name>A0ABQ4CLX2_9ACTN</name>
<dbReference type="SUPFAM" id="SSF46689">
    <property type="entry name" value="Homeodomain-like"/>
    <property type="match status" value="1"/>
</dbReference>
<dbReference type="InterPro" id="IPR023772">
    <property type="entry name" value="DNA-bd_HTH_TetR-type_CS"/>
</dbReference>
<evidence type="ECO:0000256" key="1">
    <source>
        <dbReference type="ARBA" id="ARBA00023125"/>
    </source>
</evidence>
<evidence type="ECO:0000256" key="2">
    <source>
        <dbReference type="PROSITE-ProRule" id="PRU00335"/>
    </source>
</evidence>